<dbReference type="Proteomes" id="UP000053660">
    <property type="component" value="Unassembled WGS sequence"/>
</dbReference>
<proteinExistence type="predicted"/>
<feature type="compositionally biased region" description="Polar residues" evidence="1">
    <location>
        <begin position="1"/>
        <end position="27"/>
    </location>
</feature>
<feature type="compositionally biased region" description="Acidic residues" evidence="1">
    <location>
        <begin position="50"/>
        <end position="60"/>
    </location>
</feature>
<accession>A0A0B1RTR2</accession>
<evidence type="ECO:0000256" key="1">
    <source>
        <dbReference type="SAM" id="MobiDB-lite"/>
    </source>
</evidence>
<dbReference type="AlphaFoldDB" id="A0A0B1RTR2"/>
<evidence type="ECO:0000313" key="3">
    <source>
        <dbReference type="Proteomes" id="UP000053660"/>
    </source>
</evidence>
<protein>
    <submittedName>
        <fullName evidence="2">Uncharacterized protein</fullName>
    </submittedName>
</protein>
<reference evidence="2 3" key="1">
    <citation type="submission" date="2014-03" db="EMBL/GenBank/DDBJ databases">
        <title>Draft genome of the hookworm Oesophagostomum dentatum.</title>
        <authorList>
            <person name="Mitreva M."/>
        </authorList>
    </citation>
    <scope>NUCLEOTIDE SEQUENCE [LARGE SCALE GENOMIC DNA]</scope>
    <source>
        <strain evidence="2 3">OD-Hann</strain>
    </source>
</reference>
<name>A0A0B1RTR2_OESDE</name>
<feature type="compositionally biased region" description="Basic and acidic residues" evidence="1">
    <location>
        <begin position="61"/>
        <end position="74"/>
    </location>
</feature>
<keyword evidence="3" id="KW-1185">Reference proteome</keyword>
<dbReference type="EMBL" id="KN612137">
    <property type="protein sequence ID" value="KHJ76054.1"/>
    <property type="molecule type" value="Genomic_DNA"/>
</dbReference>
<sequence>MALNLISSYDSDTDSNCSDSQSTSQEATEGLEAEDAQSSEKKSSFFFGGDDADSNDEEEDSHSKRQHAPEDKNRSGTSRRLPSAMSVLKGHHTVRISSLCRFIGTLYMLLLRTSNTQSYSLISLV</sequence>
<feature type="region of interest" description="Disordered" evidence="1">
    <location>
        <begin position="1"/>
        <end position="84"/>
    </location>
</feature>
<evidence type="ECO:0000313" key="2">
    <source>
        <dbReference type="EMBL" id="KHJ76054.1"/>
    </source>
</evidence>
<organism evidence="2 3">
    <name type="scientific">Oesophagostomum dentatum</name>
    <name type="common">Nodular worm</name>
    <dbReference type="NCBI Taxonomy" id="61180"/>
    <lineage>
        <taxon>Eukaryota</taxon>
        <taxon>Metazoa</taxon>
        <taxon>Ecdysozoa</taxon>
        <taxon>Nematoda</taxon>
        <taxon>Chromadorea</taxon>
        <taxon>Rhabditida</taxon>
        <taxon>Rhabditina</taxon>
        <taxon>Rhabditomorpha</taxon>
        <taxon>Strongyloidea</taxon>
        <taxon>Strongylidae</taxon>
        <taxon>Oesophagostomum</taxon>
    </lineage>
</organism>
<gene>
    <name evidence="2" type="ORF">OESDEN_24327</name>
</gene>